<organism evidence="2 4">
    <name type="scientific">Apostasia shenzhenica</name>
    <dbReference type="NCBI Taxonomy" id="1088818"/>
    <lineage>
        <taxon>Eukaryota</taxon>
        <taxon>Viridiplantae</taxon>
        <taxon>Streptophyta</taxon>
        <taxon>Embryophyta</taxon>
        <taxon>Tracheophyta</taxon>
        <taxon>Spermatophyta</taxon>
        <taxon>Magnoliopsida</taxon>
        <taxon>Liliopsida</taxon>
        <taxon>Asparagales</taxon>
        <taxon>Orchidaceae</taxon>
        <taxon>Apostasioideae</taxon>
        <taxon>Apostasia</taxon>
    </lineage>
</organism>
<accession>A0A2I0AGV7</accession>
<sequence length="69" mass="8015">MLQFQNLLVIYHTRYTVVLLIDLALMQVTLQDTSDISHFLSAILYLLGEFFFQISFYILLSTSDLHLSS</sequence>
<name>A0A2I0AGV7_9ASPA</name>
<keyword evidence="1" id="KW-0472">Membrane</keyword>
<dbReference type="EMBL" id="KZ451982">
    <property type="protein sequence ID" value="PKA54745.1"/>
    <property type="molecule type" value="Genomic_DNA"/>
</dbReference>
<proteinExistence type="predicted"/>
<protein>
    <submittedName>
        <fullName evidence="2">Uncharacterized protein</fullName>
    </submittedName>
</protein>
<gene>
    <name evidence="2" type="ORF">AXF42_Ash000580</name>
    <name evidence="3" type="ORF">AXF42_Ash000581</name>
</gene>
<reference evidence="2 4" key="1">
    <citation type="journal article" date="2017" name="Nature">
        <title>The Apostasia genome and the evolution of orchids.</title>
        <authorList>
            <person name="Zhang G.Q."/>
            <person name="Liu K.W."/>
            <person name="Li Z."/>
            <person name="Lohaus R."/>
            <person name="Hsiao Y.Y."/>
            <person name="Niu S.C."/>
            <person name="Wang J.Y."/>
            <person name="Lin Y.C."/>
            <person name="Xu Q."/>
            <person name="Chen L.J."/>
            <person name="Yoshida K."/>
            <person name="Fujiwara S."/>
            <person name="Wang Z.W."/>
            <person name="Zhang Y.Q."/>
            <person name="Mitsuda N."/>
            <person name="Wang M."/>
            <person name="Liu G.H."/>
            <person name="Pecoraro L."/>
            <person name="Huang H.X."/>
            <person name="Xiao X.J."/>
            <person name="Lin M."/>
            <person name="Wu X.Y."/>
            <person name="Wu W.L."/>
            <person name="Chen Y.Y."/>
            <person name="Chang S.B."/>
            <person name="Sakamoto S."/>
            <person name="Ohme-Takagi M."/>
            <person name="Yagi M."/>
            <person name="Zeng S.J."/>
            <person name="Shen C.Y."/>
            <person name="Yeh C.M."/>
            <person name="Luo Y.B."/>
            <person name="Tsai W.C."/>
            <person name="Van de Peer Y."/>
            <person name="Liu Z.J."/>
        </authorList>
    </citation>
    <scope>NUCLEOTIDE SEQUENCE [LARGE SCALE GENOMIC DNA]</scope>
    <source>
        <strain evidence="2">ASH160606</strain>
        <strain evidence="4">cv. Shenzhen</strain>
        <tissue evidence="2">Stem</tissue>
    </source>
</reference>
<evidence type="ECO:0000313" key="2">
    <source>
        <dbReference type="EMBL" id="PKA54745.1"/>
    </source>
</evidence>
<reference evidence="2" key="2">
    <citation type="submission" date="2017-10" db="EMBL/GenBank/DDBJ databases">
        <authorList>
            <person name="Banno H."/>
            <person name="Chua N.-H."/>
        </authorList>
    </citation>
    <scope>NUCLEOTIDE SEQUENCE</scope>
    <source>
        <strain evidence="2">ASH160606</strain>
        <tissue evidence="2">Stem</tissue>
    </source>
</reference>
<dbReference type="AlphaFoldDB" id="A0A2I0AGV7"/>
<keyword evidence="4" id="KW-1185">Reference proteome</keyword>
<keyword evidence="1" id="KW-0812">Transmembrane</keyword>
<feature type="transmembrane region" description="Helical" evidence="1">
    <location>
        <begin position="12"/>
        <end position="30"/>
    </location>
</feature>
<evidence type="ECO:0000313" key="3">
    <source>
        <dbReference type="EMBL" id="PKA54746.1"/>
    </source>
</evidence>
<dbReference type="Proteomes" id="UP000236161">
    <property type="component" value="Unassembled WGS sequence"/>
</dbReference>
<evidence type="ECO:0000313" key="4">
    <source>
        <dbReference type="Proteomes" id="UP000236161"/>
    </source>
</evidence>
<keyword evidence="1" id="KW-1133">Transmembrane helix</keyword>
<dbReference type="EMBL" id="KZ451982">
    <property type="protein sequence ID" value="PKA54746.1"/>
    <property type="molecule type" value="Genomic_DNA"/>
</dbReference>
<evidence type="ECO:0000256" key="1">
    <source>
        <dbReference type="SAM" id="Phobius"/>
    </source>
</evidence>
<feature type="transmembrane region" description="Helical" evidence="1">
    <location>
        <begin position="36"/>
        <end position="60"/>
    </location>
</feature>